<evidence type="ECO:0000259" key="9">
    <source>
        <dbReference type="Pfam" id="PF06144"/>
    </source>
</evidence>
<dbReference type="GO" id="GO:0009360">
    <property type="term" value="C:DNA polymerase III complex"/>
    <property type="evidence" value="ECO:0007669"/>
    <property type="project" value="InterPro"/>
</dbReference>
<dbReference type="Gene3D" id="1.10.8.60">
    <property type="match status" value="1"/>
</dbReference>
<dbReference type="PANTHER" id="PTHR34388:SF1">
    <property type="entry name" value="DNA POLYMERASE III SUBUNIT DELTA"/>
    <property type="match status" value="1"/>
</dbReference>
<dbReference type="Gene3D" id="1.20.272.10">
    <property type="match status" value="1"/>
</dbReference>
<dbReference type="GO" id="GO:0003887">
    <property type="term" value="F:DNA-directed DNA polymerase activity"/>
    <property type="evidence" value="ECO:0007669"/>
    <property type="project" value="UniProtKB-KW"/>
</dbReference>
<dbReference type="AlphaFoldDB" id="A0A449B3K3"/>
<dbReference type="InterPro" id="IPR048466">
    <property type="entry name" value="DNA_pol3_delta-like_C"/>
</dbReference>
<feature type="domain" description="DNA polymerase III delta subunit-like C-terminal" evidence="10">
    <location>
        <begin position="201"/>
        <end position="319"/>
    </location>
</feature>
<dbReference type="RefSeq" id="WP_129646043.1">
    <property type="nucleotide sequence ID" value="NZ_LR215037.1"/>
</dbReference>
<name>A0A449B3K3_9BACT</name>
<feature type="domain" description="DNA polymerase III delta N-terminal" evidence="9">
    <location>
        <begin position="4"/>
        <end position="107"/>
    </location>
</feature>
<comment type="similarity">
    <text evidence="7">Belongs to the DNA polymerase HolA subunit family.</text>
</comment>
<dbReference type="InterPro" id="IPR008921">
    <property type="entry name" value="DNA_pol3_clamp-load_cplx_C"/>
</dbReference>
<evidence type="ECO:0000256" key="1">
    <source>
        <dbReference type="ARBA" id="ARBA00012417"/>
    </source>
</evidence>
<accession>A0A449B3K3</accession>
<keyword evidence="5" id="KW-0235">DNA replication</keyword>
<keyword evidence="12" id="KW-1185">Reference proteome</keyword>
<dbReference type="PANTHER" id="PTHR34388">
    <property type="entry name" value="DNA POLYMERASE III SUBUNIT DELTA"/>
    <property type="match status" value="1"/>
</dbReference>
<keyword evidence="6" id="KW-0239">DNA-directed DNA polymerase</keyword>
<dbReference type="EC" id="2.7.7.7" evidence="1"/>
<dbReference type="EMBL" id="LR215037">
    <property type="protein sequence ID" value="VEU75167.1"/>
    <property type="molecule type" value="Genomic_DNA"/>
</dbReference>
<evidence type="ECO:0000256" key="4">
    <source>
        <dbReference type="ARBA" id="ARBA00022695"/>
    </source>
</evidence>
<dbReference type="KEGG" id="mmau:NCTC10168_00077"/>
<keyword evidence="4" id="KW-0548">Nucleotidyltransferase</keyword>
<evidence type="ECO:0000256" key="7">
    <source>
        <dbReference type="ARBA" id="ARBA00034754"/>
    </source>
</evidence>
<evidence type="ECO:0000256" key="5">
    <source>
        <dbReference type="ARBA" id="ARBA00022705"/>
    </source>
</evidence>
<dbReference type="GO" id="GO:0003677">
    <property type="term" value="F:DNA binding"/>
    <property type="evidence" value="ECO:0007669"/>
    <property type="project" value="InterPro"/>
</dbReference>
<evidence type="ECO:0000256" key="3">
    <source>
        <dbReference type="ARBA" id="ARBA00022679"/>
    </source>
</evidence>
<dbReference type="InterPro" id="IPR005790">
    <property type="entry name" value="DNA_polIII_delta"/>
</dbReference>
<evidence type="ECO:0000313" key="11">
    <source>
        <dbReference type="EMBL" id="VEU75167.1"/>
    </source>
</evidence>
<dbReference type="Proteomes" id="UP000290243">
    <property type="component" value="Chromosome"/>
</dbReference>
<dbReference type="SUPFAM" id="SSF52540">
    <property type="entry name" value="P-loop containing nucleoside triphosphate hydrolases"/>
    <property type="match status" value="1"/>
</dbReference>
<gene>
    <name evidence="11" type="primary">holA</name>
    <name evidence="11" type="ORF">NCTC10168_00077</name>
</gene>
<evidence type="ECO:0000259" key="10">
    <source>
        <dbReference type="Pfam" id="PF21694"/>
    </source>
</evidence>
<evidence type="ECO:0000256" key="8">
    <source>
        <dbReference type="ARBA" id="ARBA00049244"/>
    </source>
</evidence>
<comment type="catalytic activity">
    <reaction evidence="8">
        <text>DNA(n) + a 2'-deoxyribonucleoside 5'-triphosphate = DNA(n+1) + diphosphate</text>
        <dbReference type="Rhea" id="RHEA:22508"/>
        <dbReference type="Rhea" id="RHEA-COMP:17339"/>
        <dbReference type="Rhea" id="RHEA-COMP:17340"/>
        <dbReference type="ChEBI" id="CHEBI:33019"/>
        <dbReference type="ChEBI" id="CHEBI:61560"/>
        <dbReference type="ChEBI" id="CHEBI:173112"/>
        <dbReference type="EC" id="2.7.7.7"/>
    </reaction>
</comment>
<dbReference type="OrthoDB" id="400018at2"/>
<proteinExistence type="inferred from homology"/>
<keyword evidence="3" id="KW-0808">Transferase</keyword>
<dbReference type="InterPro" id="IPR027417">
    <property type="entry name" value="P-loop_NTPase"/>
</dbReference>
<dbReference type="InterPro" id="IPR010372">
    <property type="entry name" value="DNA_pol3_delta_N"/>
</dbReference>
<sequence>MNVFLIYGNEDFFIEQEINNLKNRFINFKNEIFDLNEVSFEKLIEKISLNSFFSENRIFFIYNLTFFTDKSIKKEDELKIQELINLIFSSENDKFVFINNEIENKTKFSNNFFTKALFENGKKIVLIETNKINESNIFDQVKLLAENLKVNIGNEALHLLIQKLSNNITLINNELIKLSNYKKEITSDFIEISVNDINESNAFSFSNSLESNDFAYIYKKYRKKISEGIDITILISQVSQLLIISNQIFSFKQINKSLDDLSSELNLNIYRIKKVNNFLLKLGINKIRIMIKFLSKLDKDIKEGKVDEKIGFESFLIKFFNK</sequence>
<reference evidence="11 12" key="1">
    <citation type="submission" date="2019-01" db="EMBL/GenBank/DDBJ databases">
        <authorList>
            <consortium name="Pathogen Informatics"/>
        </authorList>
    </citation>
    <scope>NUCLEOTIDE SEQUENCE [LARGE SCALE GENOMIC DNA]</scope>
    <source>
        <strain evidence="11 12">NCTC10168</strain>
    </source>
</reference>
<organism evidence="11 12">
    <name type="scientific">Mycoplasmopsis maculosa</name>
    <dbReference type="NCBI Taxonomy" id="114885"/>
    <lineage>
        <taxon>Bacteria</taxon>
        <taxon>Bacillati</taxon>
        <taxon>Mycoplasmatota</taxon>
        <taxon>Mycoplasmoidales</taxon>
        <taxon>Metamycoplasmataceae</taxon>
        <taxon>Mycoplasmopsis</taxon>
    </lineage>
</organism>
<evidence type="ECO:0000256" key="6">
    <source>
        <dbReference type="ARBA" id="ARBA00022932"/>
    </source>
</evidence>
<dbReference type="SUPFAM" id="SSF48019">
    <property type="entry name" value="post-AAA+ oligomerization domain-like"/>
    <property type="match status" value="1"/>
</dbReference>
<dbReference type="NCBIfam" id="TIGR01128">
    <property type="entry name" value="holA"/>
    <property type="match status" value="1"/>
</dbReference>
<dbReference type="Pfam" id="PF21694">
    <property type="entry name" value="DNA_pol3_delta_C"/>
    <property type="match status" value="1"/>
</dbReference>
<dbReference type="Pfam" id="PF06144">
    <property type="entry name" value="DNA_pol3_delta"/>
    <property type="match status" value="1"/>
</dbReference>
<evidence type="ECO:0000256" key="2">
    <source>
        <dbReference type="ARBA" id="ARBA00017703"/>
    </source>
</evidence>
<dbReference type="Gene3D" id="3.40.50.300">
    <property type="entry name" value="P-loop containing nucleotide triphosphate hydrolases"/>
    <property type="match status" value="1"/>
</dbReference>
<dbReference type="GO" id="GO:0006261">
    <property type="term" value="P:DNA-templated DNA replication"/>
    <property type="evidence" value="ECO:0007669"/>
    <property type="project" value="TreeGrafter"/>
</dbReference>
<evidence type="ECO:0000313" key="12">
    <source>
        <dbReference type="Proteomes" id="UP000290243"/>
    </source>
</evidence>
<protein>
    <recommendedName>
        <fullName evidence="2">DNA polymerase III subunit delta</fullName>
        <ecNumber evidence="1">2.7.7.7</ecNumber>
    </recommendedName>
</protein>